<keyword evidence="2" id="KW-1185">Reference proteome</keyword>
<gene>
    <name evidence="1" type="ORF">ALECFALPRED_000916</name>
</gene>
<evidence type="ECO:0000313" key="2">
    <source>
        <dbReference type="Proteomes" id="UP000664203"/>
    </source>
</evidence>
<dbReference type="OrthoDB" id="10538226at2759"/>
<reference evidence="1" key="1">
    <citation type="submission" date="2021-03" db="EMBL/GenBank/DDBJ databases">
        <authorList>
            <person name="Tagirdzhanova G."/>
        </authorList>
    </citation>
    <scope>NUCLEOTIDE SEQUENCE</scope>
</reference>
<dbReference type="EMBL" id="CAJPDR010001165">
    <property type="protein sequence ID" value="CAF9943666.1"/>
    <property type="molecule type" value="Genomic_DNA"/>
</dbReference>
<name>A0A8H3PK96_9LECA</name>
<sequence length="201" mass="22451">MDTGQEGLAGIPSQVVAIYRFVIVDGKACIDDNPEQGIWISKDTTGKEFTYTAYLARKDWKASFGCVYSHAGVFRAVKILEINDILKKVIDWEPGDKEGRNLERGLSNEASGIVDKQIEELGKKPSWSMILETPIKSRGGTKDDNDNDLLRFDLWNYPLGINGDCKEHMALWWAKKETSGRPITVLSGPELEMSKLEGKIA</sequence>
<dbReference type="AlphaFoldDB" id="A0A8H3PK96"/>
<protein>
    <submittedName>
        <fullName evidence="1">Uncharacterized protein</fullName>
    </submittedName>
</protein>
<proteinExistence type="predicted"/>
<organism evidence="1 2">
    <name type="scientific">Alectoria fallacina</name>
    <dbReference type="NCBI Taxonomy" id="1903189"/>
    <lineage>
        <taxon>Eukaryota</taxon>
        <taxon>Fungi</taxon>
        <taxon>Dikarya</taxon>
        <taxon>Ascomycota</taxon>
        <taxon>Pezizomycotina</taxon>
        <taxon>Lecanoromycetes</taxon>
        <taxon>OSLEUM clade</taxon>
        <taxon>Lecanoromycetidae</taxon>
        <taxon>Lecanorales</taxon>
        <taxon>Lecanorineae</taxon>
        <taxon>Parmeliaceae</taxon>
        <taxon>Alectoria</taxon>
    </lineage>
</organism>
<evidence type="ECO:0000313" key="1">
    <source>
        <dbReference type="EMBL" id="CAF9943666.1"/>
    </source>
</evidence>
<accession>A0A8H3PK96</accession>
<dbReference type="Proteomes" id="UP000664203">
    <property type="component" value="Unassembled WGS sequence"/>
</dbReference>
<comment type="caution">
    <text evidence="1">The sequence shown here is derived from an EMBL/GenBank/DDBJ whole genome shotgun (WGS) entry which is preliminary data.</text>
</comment>